<dbReference type="RefSeq" id="WP_094302218.1">
    <property type="nucleotide sequence ID" value="NZ_NOWT01000003.1"/>
</dbReference>
<proteinExistence type="predicted"/>
<name>A0A235HHZ2_AZOBR</name>
<dbReference type="Proteomes" id="UP000215367">
    <property type="component" value="Unassembled WGS sequence"/>
</dbReference>
<reference evidence="1 2" key="1">
    <citation type="submission" date="2017-07" db="EMBL/GenBank/DDBJ databases">
        <title>Whole genome sequence of Azospirillum brasilense 2A1, a potential biofertilizer strain.</title>
        <authorList>
            <person name="Fontana C.A."/>
            <person name="Toffoli L.M."/>
            <person name="Salazar S.M."/>
            <person name="Puglisi E."/>
            <person name="Pedraza R."/>
            <person name="Bassi D."/>
            <person name="Cocconcelli P.S."/>
        </authorList>
    </citation>
    <scope>NUCLEOTIDE SEQUENCE [LARGE SCALE GENOMIC DNA]</scope>
    <source>
        <strain evidence="1 2">2A1</strain>
    </source>
</reference>
<gene>
    <name evidence="1" type="ORF">CHT98_05325</name>
</gene>
<evidence type="ECO:0000313" key="2">
    <source>
        <dbReference type="Proteomes" id="UP000215367"/>
    </source>
</evidence>
<sequence>MSSLPPLYTIGYEGASFDSVLRALKARGVGVLLDVRELPLSRRAGFSKRPLSAGLEEAGIAYVHLKGLGTPKEGRVAAHQGDLDRFWSIVEEKMQTPEAEHDLSRAAALAREKPACLLCFEASPHLCHRLRVGEALHSRFGFTVEHLAPTDIAF</sequence>
<dbReference type="EMBL" id="NOWT01000003">
    <property type="protein sequence ID" value="OYD85461.1"/>
    <property type="molecule type" value="Genomic_DNA"/>
</dbReference>
<dbReference type="PANTHER" id="PTHR39337:SF1">
    <property type="entry name" value="BLR5642 PROTEIN"/>
    <property type="match status" value="1"/>
</dbReference>
<dbReference type="Pfam" id="PF04343">
    <property type="entry name" value="DUF488"/>
    <property type="match status" value="1"/>
</dbReference>
<dbReference type="InterPro" id="IPR007438">
    <property type="entry name" value="DUF488"/>
</dbReference>
<dbReference type="AlphaFoldDB" id="A0A235HHZ2"/>
<protein>
    <recommendedName>
        <fullName evidence="3">DUF488 domain-containing protein</fullName>
    </recommendedName>
</protein>
<dbReference type="InterPro" id="IPR014519">
    <property type="entry name" value="UCP024492"/>
</dbReference>
<evidence type="ECO:0008006" key="3">
    <source>
        <dbReference type="Google" id="ProtNLM"/>
    </source>
</evidence>
<evidence type="ECO:0000313" key="1">
    <source>
        <dbReference type="EMBL" id="OYD85461.1"/>
    </source>
</evidence>
<dbReference type="PIRSF" id="PIRSF024492">
    <property type="entry name" value="UCP024492"/>
    <property type="match status" value="1"/>
</dbReference>
<dbReference type="PANTHER" id="PTHR39337">
    <property type="entry name" value="BLR5642 PROTEIN"/>
    <property type="match status" value="1"/>
</dbReference>
<comment type="caution">
    <text evidence="1">The sequence shown here is derived from an EMBL/GenBank/DDBJ whole genome shotgun (WGS) entry which is preliminary data.</text>
</comment>
<organism evidence="1 2">
    <name type="scientific">Azospirillum brasilense</name>
    <dbReference type="NCBI Taxonomy" id="192"/>
    <lineage>
        <taxon>Bacteria</taxon>
        <taxon>Pseudomonadati</taxon>
        <taxon>Pseudomonadota</taxon>
        <taxon>Alphaproteobacteria</taxon>
        <taxon>Rhodospirillales</taxon>
        <taxon>Azospirillaceae</taxon>
        <taxon>Azospirillum</taxon>
    </lineage>
</organism>
<accession>A0A235HHZ2</accession>